<name>A0A1W1IBD2_9BACT</name>
<organism evidence="2 3">
    <name type="scientific">Nitrospira japonica</name>
    <dbReference type="NCBI Taxonomy" id="1325564"/>
    <lineage>
        <taxon>Bacteria</taxon>
        <taxon>Pseudomonadati</taxon>
        <taxon>Nitrospirota</taxon>
        <taxon>Nitrospiria</taxon>
        <taxon>Nitrospirales</taxon>
        <taxon>Nitrospiraceae</taxon>
        <taxon>Nitrospira</taxon>
    </lineage>
</organism>
<sequence length="380" mass="41680">MRIAYLALEAPREGQASYVHVVEIIEGLRRRGHVVELFAPSYSDRWIRPSLAGRLWEHLLIQLRLASRVRQYQLIYVRAHPMAALAARAARIFQVPVVHEVNGIYEDIFVGYPTAARWRSLVTRLWRTQYRHAAGLITVTPQLAGWVKQESGGHQPLSVIPNGANTRLFSPERERYEGLPGRYVVFFGGLAHWHGISTLVAATGDASWPADVSLVIVGDGSGTSTLEQAARDNKKLVLLGRRPYAEVGSVVAGALAGLVPISNPGGRSMTGLAPLKLFETLACGIPAIVSDFPYQAELVRSNHCGLVFPADDGKALAQAVSDLARSPAAAAEMGRRGLDLIRREHSWDARAAQTDMFLHQVVASFDRRHPDRLSARASGR</sequence>
<dbReference type="EMBL" id="LT828648">
    <property type="protein sequence ID" value="SLM50300.1"/>
    <property type="molecule type" value="Genomic_DNA"/>
</dbReference>
<keyword evidence="3" id="KW-1185">Reference proteome</keyword>
<dbReference type="Pfam" id="PF13692">
    <property type="entry name" value="Glyco_trans_1_4"/>
    <property type="match status" value="1"/>
</dbReference>
<dbReference type="GO" id="GO:0016757">
    <property type="term" value="F:glycosyltransferase activity"/>
    <property type="evidence" value="ECO:0007669"/>
    <property type="project" value="UniProtKB-ARBA"/>
</dbReference>
<dbReference type="AlphaFoldDB" id="A0A1W1IBD2"/>
<keyword evidence="2" id="KW-0808">Transferase</keyword>
<dbReference type="RefSeq" id="WP_080888421.1">
    <property type="nucleotide sequence ID" value="NZ_LT828648.1"/>
</dbReference>
<evidence type="ECO:0000313" key="2">
    <source>
        <dbReference type="EMBL" id="SLM50300.1"/>
    </source>
</evidence>
<gene>
    <name evidence="2" type="ORF">NSJP_4133</name>
</gene>
<dbReference type="KEGG" id="nja:NSJP_4133"/>
<dbReference type="CDD" id="cd03794">
    <property type="entry name" value="GT4_WbuB-like"/>
    <property type="match status" value="1"/>
</dbReference>
<proteinExistence type="predicted"/>
<evidence type="ECO:0000259" key="1">
    <source>
        <dbReference type="Pfam" id="PF13439"/>
    </source>
</evidence>
<dbReference type="Pfam" id="PF13439">
    <property type="entry name" value="Glyco_transf_4"/>
    <property type="match status" value="1"/>
</dbReference>
<evidence type="ECO:0000313" key="3">
    <source>
        <dbReference type="Proteomes" id="UP000192042"/>
    </source>
</evidence>
<dbReference type="STRING" id="1325564.NSJP_4133"/>
<accession>A0A1W1IBD2</accession>
<dbReference type="PANTHER" id="PTHR12526">
    <property type="entry name" value="GLYCOSYLTRANSFERASE"/>
    <property type="match status" value="1"/>
</dbReference>
<dbReference type="Proteomes" id="UP000192042">
    <property type="component" value="Chromosome I"/>
</dbReference>
<reference evidence="2 3" key="1">
    <citation type="submission" date="2017-03" db="EMBL/GenBank/DDBJ databases">
        <authorList>
            <person name="Afonso C.L."/>
            <person name="Miller P.J."/>
            <person name="Scott M.A."/>
            <person name="Spackman E."/>
            <person name="Goraichik I."/>
            <person name="Dimitrov K.M."/>
            <person name="Suarez D.L."/>
            <person name="Swayne D.E."/>
        </authorList>
    </citation>
    <scope>NUCLEOTIDE SEQUENCE [LARGE SCALE GENOMIC DNA]</scope>
    <source>
        <strain evidence="2">Genome sequencing of Nitrospira japonica strain NJ11</strain>
    </source>
</reference>
<dbReference type="Gene3D" id="3.40.50.2000">
    <property type="entry name" value="Glycogen Phosphorylase B"/>
    <property type="match status" value="2"/>
</dbReference>
<dbReference type="SUPFAM" id="SSF53756">
    <property type="entry name" value="UDP-Glycosyltransferase/glycogen phosphorylase"/>
    <property type="match status" value="1"/>
</dbReference>
<dbReference type="OrthoDB" id="9801573at2"/>
<dbReference type="InterPro" id="IPR028098">
    <property type="entry name" value="Glyco_trans_4-like_N"/>
</dbReference>
<protein>
    <submittedName>
        <fullName evidence="2">Glycosyl transferase, group 1</fullName>
    </submittedName>
</protein>
<feature type="domain" description="Glycosyltransferase subfamily 4-like N-terminal" evidence="1">
    <location>
        <begin position="19"/>
        <end position="166"/>
    </location>
</feature>